<keyword evidence="1" id="KW-0862">Zinc</keyword>
<dbReference type="PROSITE" id="PS00028">
    <property type="entry name" value="ZINC_FINGER_C2H2_1"/>
    <property type="match status" value="1"/>
</dbReference>
<dbReference type="SMART" id="SM00355">
    <property type="entry name" value="ZnF_C2H2"/>
    <property type="match status" value="1"/>
</dbReference>
<keyword evidence="1" id="KW-0863">Zinc-finger</keyword>
<dbReference type="GO" id="GO:0008270">
    <property type="term" value="F:zinc ion binding"/>
    <property type="evidence" value="ECO:0007669"/>
    <property type="project" value="UniProtKB-KW"/>
</dbReference>
<evidence type="ECO:0000313" key="4">
    <source>
        <dbReference type="Proteomes" id="UP000708208"/>
    </source>
</evidence>
<gene>
    <name evidence="3" type="ORF">AFUS01_LOCUS21449</name>
</gene>
<organism evidence="3 4">
    <name type="scientific">Allacma fusca</name>
    <dbReference type="NCBI Taxonomy" id="39272"/>
    <lineage>
        <taxon>Eukaryota</taxon>
        <taxon>Metazoa</taxon>
        <taxon>Ecdysozoa</taxon>
        <taxon>Arthropoda</taxon>
        <taxon>Hexapoda</taxon>
        <taxon>Collembola</taxon>
        <taxon>Symphypleona</taxon>
        <taxon>Sminthuridae</taxon>
        <taxon>Allacma</taxon>
    </lineage>
</organism>
<comment type="caution">
    <text evidence="3">The sequence shown here is derived from an EMBL/GenBank/DDBJ whole genome shotgun (WGS) entry which is preliminary data.</text>
</comment>
<dbReference type="Proteomes" id="UP000708208">
    <property type="component" value="Unassembled WGS sequence"/>
</dbReference>
<accession>A0A8J2K640</accession>
<dbReference type="InterPro" id="IPR013087">
    <property type="entry name" value="Znf_C2H2_type"/>
</dbReference>
<keyword evidence="1" id="KW-0479">Metal-binding</keyword>
<evidence type="ECO:0000313" key="3">
    <source>
        <dbReference type="EMBL" id="CAG7732972.1"/>
    </source>
</evidence>
<proteinExistence type="predicted"/>
<dbReference type="EMBL" id="CAJVCH010241092">
    <property type="protein sequence ID" value="CAG7732972.1"/>
    <property type="molecule type" value="Genomic_DNA"/>
</dbReference>
<reference evidence="3" key="1">
    <citation type="submission" date="2021-06" db="EMBL/GenBank/DDBJ databases">
        <authorList>
            <person name="Hodson N. C."/>
            <person name="Mongue J. A."/>
            <person name="Jaron S. K."/>
        </authorList>
    </citation>
    <scope>NUCLEOTIDE SEQUENCE</scope>
</reference>
<feature type="non-terminal residue" evidence="3">
    <location>
        <position position="174"/>
    </location>
</feature>
<dbReference type="PROSITE" id="PS50157">
    <property type="entry name" value="ZINC_FINGER_C2H2_2"/>
    <property type="match status" value="1"/>
</dbReference>
<protein>
    <recommendedName>
        <fullName evidence="2">C2H2-type domain-containing protein</fullName>
    </recommendedName>
</protein>
<dbReference type="AlphaFoldDB" id="A0A8J2K640"/>
<sequence>MGRQPEELSQHRCPICSFRWHEIVTAVVVTSVAVDQVPRAPDVLPTGGTDAAHDPVPGTSAQVFENEQRMHTATDAANVAQESEPRGVVPRAWPSSTMYASSATIASRNVARRSRPTSRRGIGRICAHLPPAKPHRRWQYPLDTGVPKIALQCEICGEHFKNRPAKMRHMQRHE</sequence>
<feature type="domain" description="C2H2-type" evidence="2">
    <location>
        <begin position="151"/>
        <end position="174"/>
    </location>
</feature>
<keyword evidence="4" id="KW-1185">Reference proteome</keyword>
<name>A0A8J2K640_9HEXA</name>
<evidence type="ECO:0000259" key="2">
    <source>
        <dbReference type="PROSITE" id="PS50157"/>
    </source>
</evidence>
<evidence type="ECO:0000256" key="1">
    <source>
        <dbReference type="PROSITE-ProRule" id="PRU00042"/>
    </source>
</evidence>